<reference evidence="1 2" key="1">
    <citation type="journal article" date="2023" name="Life. Sci Alliance">
        <title>Evolutionary insights into 3D genome organization and epigenetic landscape of Vigna mungo.</title>
        <authorList>
            <person name="Junaid A."/>
            <person name="Singh B."/>
            <person name="Bhatia S."/>
        </authorList>
    </citation>
    <scope>NUCLEOTIDE SEQUENCE [LARGE SCALE GENOMIC DNA]</scope>
    <source>
        <strain evidence="1">Urdbean</strain>
    </source>
</reference>
<evidence type="ECO:0000313" key="2">
    <source>
        <dbReference type="Proteomes" id="UP001374535"/>
    </source>
</evidence>
<proteinExistence type="predicted"/>
<dbReference type="AlphaFoldDB" id="A0AAQ3RK28"/>
<gene>
    <name evidence="1" type="ORF">V8G54_034516</name>
</gene>
<sequence>MWNSFSSLDSDVVASHKKMISTQGSVPVRVLKFYVLYILLYFINHTLVSQPSASHFVARNREEEEVSSARIVGDKSALSDVLEEVSFAGVFAGEFPWRVKIRFRISIGIHEHLELLLHLLVV</sequence>
<dbReference type="EMBL" id="CP144691">
    <property type="protein sequence ID" value="WVY95428.1"/>
    <property type="molecule type" value="Genomic_DNA"/>
</dbReference>
<evidence type="ECO:0000313" key="1">
    <source>
        <dbReference type="EMBL" id="WVY95428.1"/>
    </source>
</evidence>
<organism evidence="1 2">
    <name type="scientific">Vigna mungo</name>
    <name type="common">Black gram</name>
    <name type="synonym">Phaseolus mungo</name>
    <dbReference type="NCBI Taxonomy" id="3915"/>
    <lineage>
        <taxon>Eukaryota</taxon>
        <taxon>Viridiplantae</taxon>
        <taxon>Streptophyta</taxon>
        <taxon>Embryophyta</taxon>
        <taxon>Tracheophyta</taxon>
        <taxon>Spermatophyta</taxon>
        <taxon>Magnoliopsida</taxon>
        <taxon>eudicotyledons</taxon>
        <taxon>Gunneridae</taxon>
        <taxon>Pentapetalae</taxon>
        <taxon>rosids</taxon>
        <taxon>fabids</taxon>
        <taxon>Fabales</taxon>
        <taxon>Fabaceae</taxon>
        <taxon>Papilionoideae</taxon>
        <taxon>50 kb inversion clade</taxon>
        <taxon>NPAAA clade</taxon>
        <taxon>indigoferoid/millettioid clade</taxon>
        <taxon>Phaseoleae</taxon>
        <taxon>Vigna</taxon>
    </lineage>
</organism>
<dbReference type="Proteomes" id="UP001374535">
    <property type="component" value="Chromosome 10"/>
</dbReference>
<name>A0AAQ3RK28_VIGMU</name>
<protein>
    <submittedName>
        <fullName evidence="1">Uncharacterized protein</fullName>
    </submittedName>
</protein>
<keyword evidence="2" id="KW-1185">Reference proteome</keyword>
<accession>A0AAQ3RK28</accession>